<accession>A0A644UAJ7</accession>
<keyword evidence="1" id="KW-0812">Transmembrane</keyword>
<keyword evidence="1" id="KW-0472">Membrane</keyword>
<evidence type="ECO:0000256" key="1">
    <source>
        <dbReference type="SAM" id="Phobius"/>
    </source>
</evidence>
<dbReference type="EMBL" id="VSSQ01000092">
    <property type="protein sequence ID" value="MPL75894.1"/>
    <property type="molecule type" value="Genomic_DNA"/>
</dbReference>
<feature type="transmembrane region" description="Helical" evidence="1">
    <location>
        <begin position="52"/>
        <end position="73"/>
    </location>
</feature>
<proteinExistence type="predicted"/>
<sequence length="268" mass="30145">MAYIPTIRTFEDDINDNRGFDEAPISGGIEKINKKSDILVPEKKDSSLTKKVLTFIAILFIAASLAILGYYFYNKYLERQEEARLISEANQRQEQQLAQDGIQNDLSKILPKLAPGISPYIEAVVQKNNIIVLTIRPNNTNIDNYSALFAYILANKRDLNSDLFHAFKIQNISSGMESFGDIVTTPFTNDATSSTSIDQNTLTPIIITAKPMSSNDVVWESKTLNNQDFEIADAGLMTILYGYVNKKYLIMTTSQFDFLETVRSIQVN</sequence>
<protein>
    <submittedName>
        <fullName evidence="2">Uncharacterized protein</fullName>
    </submittedName>
</protein>
<reference evidence="2" key="1">
    <citation type="submission" date="2019-08" db="EMBL/GenBank/DDBJ databases">
        <authorList>
            <person name="Kucharzyk K."/>
            <person name="Murdoch R.W."/>
            <person name="Higgins S."/>
            <person name="Loffler F."/>
        </authorList>
    </citation>
    <scope>NUCLEOTIDE SEQUENCE</scope>
</reference>
<keyword evidence="1" id="KW-1133">Transmembrane helix</keyword>
<evidence type="ECO:0000313" key="2">
    <source>
        <dbReference type="EMBL" id="MPL75894.1"/>
    </source>
</evidence>
<organism evidence="2">
    <name type="scientific">bioreactor metagenome</name>
    <dbReference type="NCBI Taxonomy" id="1076179"/>
    <lineage>
        <taxon>unclassified sequences</taxon>
        <taxon>metagenomes</taxon>
        <taxon>ecological metagenomes</taxon>
    </lineage>
</organism>
<comment type="caution">
    <text evidence="2">The sequence shown here is derived from an EMBL/GenBank/DDBJ whole genome shotgun (WGS) entry which is preliminary data.</text>
</comment>
<gene>
    <name evidence="2" type="ORF">SDC9_21732</name>
</gene>
<name>A0A644UAJ7_9ZZZZ</name>
<dbReference type="AlphaFoldDB" id="A0A644UAJ7"/>